<dbReference type="EMBL" id="JBHSPU010000049">
    <property type="protein sequence ID" value="MFC5918965.1"/>
    <property type="molecule type" value="Genomic_DNA"/>
</dbReference>
<comment type="caution">
    <text evidence="2">The sequence shown here is derived from an EMBL/GenBank/DDBJ whole genome shotgun (WGS) entry which is preliminary data.</text>
</comment>
<evidence type="ECO:0000256" key="1">
    <source>
        <dbReference type="SAM" id="MobiDB-lite"/>
    </source>
</evidence>
<evidence type="ECO:0000313" key="3">
    <source>
        <dbReference type="Proteomes" id="UP001596200"/>
    </source>
</evidence>
<keyword evidence="3" id="KW-1185">Reference proteome</keyword>
<dbReference type="RefSeq" id="WP_344508304.1">
    <property type="nucleotide sequence ID" value="NZ_BAAATU010000005.1"/>
</dbReference>
<feature type="region of interest" description="Disordered" evidence="1">
    <location>
        <begin position="72"/>
        <end position="114"/>
    </location>
</feature>
<gene>
    <name evidence="2" type="ORF">ACFP1B_36850</name>
</gene>
<sequence length="114" mass="11709">MRPSRDPSGGQSQTPIYDALYSEYRRSFRALPGDRSGEENHGFMAFGTGLFGSRLPLSGHSGHSAGFSTGLAVTGGGTGHGSGNHTGGLGSWQRVGRHSGRTQPAALPPGSRGA</sequence>
<dbReference type="Proteomes" id="UP001596200">
    <property type="component" value="Unassembled WGS sequence"/>
</dbReference>
<name>A0ABW1GW50_9ACTN</name>
<reference evidence="3" key="1">
    <citation type="journal article" date="2019" name="Int. J. Syst. Evol. Microbiol.">
        <title>The Global Catalogue of Microorganisms (GCM) 10K type strain sequencing project: providing services to taxonomists for standard genome sequencing and annotation.</title>
        <authorList>
            <consortium name="The Broad Institute Genomics Platform"/>
            <consortium name="The Broad Institute Genome Sequencing Center for Infectious Disease"/>
            <person name="Wu L."/>
            <person name="Ma J."/>
        </authorList>
    </citation>
    <scope>NUCLEOTIDE SEQUENCE [LARGE SCALE GENOMIC DNA]</scope>
    <source>
        <strain evidence="3">JCM 4147</strain>
    </source>
</reference>
<accession>A0ABW1GW50</accession>
<protein>
    <submittedName>
        <fullName evidence="2">Uncharacterized protein</fullName>
    </submittedName>
</protein>
<evidence type="ECO:0000313" key="2">
    <source>
        <dbReference type="EMBL" id="MFC5918965.1"/>
    </source>
</evidence>
<proteinExistence type="predicted"/>
<feature type="compositionally biased region" description="Gly residues" evidence="1">
    <location>
        <begin position="73"/>
        <end position="90"/>
    </location>
</feature>
<organism evidence="2 3">
    <name type="scientific">Streptomyces pulveraceus</name>
    <dbReference type="NCBI Taxonomy" id="68258"/>
    <lineage>
        <taxon>Bacteria</taxon>
        <taxon>Bacillati</taxon>
        <taxon>Actinomycetota</taxon>
        <taxon>Actinomycetes</taxon>
        <taxon>Kitasatosporales</taxon>
        <taxon>Streptomycetaceae</taxon>
        <taxon>Streptomyces</taxon>
    </lineage>
</organism>